<dbReference type="RefSeq" id="WP_196284983.1">
    <property type="nucleotide sequence ID" value="NZ_JADQDP010000001.1"/>
</dbReference>
<comment type="caution">
    <text evidence="3">The sequence shown here is derived from an EMBL/GenBank/DDBJ whole genome shotgun (WGS) entry which is preliminary data.</text>
</comment>
<keyword evidence="2" id="KW-0732">Signal</keyword>
<accession>A0A931BE57</accession>
<evidence type="ECO:0000313" key="3">
    <source>
        <dbReference type="EMBL" id="MBF9140642.1"/>
    </source>
</evidence>
<dbReference type="SUPFAM" id="SSF53254">
    <property type="entry name" value="Phosphoglycerate mutase-like"/>
    <property type="match status" value="1"/>
</dbReference>
<organism evidence="3 4">
    <name type="scientific">Hymenobacter properus</name>
    <dbReference type="NCBI Taxonomy" id="2791026"/>
    <lineage>
        <taxon>Bacteria</taxon>
        <taxon>Pseudomonadati</taxon>
        <taxon>Bacteroidota</taxon>
        <taxon>Cytophagia</taxon>
        <taxon>Cytophagales</taxon>
        <taxon>Hymenobacteraceae</taxon>
        <taxon>Hymenobacter</taxon>
    </lineage>
</organism>
<evidence type="ECO:0000256" key="1">
    <source>
        <dbReference type="SAM" id="MobiDB-lite"/>
    </source>
</evidence>
<gene>
    <name evidence="3" type="ORF">I2I01_03290</name>
</gene>
<dbReference type="Gene3D" id="3.40.50.1240">
    <property type="entry name" value="Phosphoglycerate mutase-like"/>
    <property type="match status" value="1"/>
</dbReference>
<feature type="compositionally biased region" description="Pro residues" evidence="1">
    <location>
        <begin position="205"/>
        <end position="224"/>
    </location>
</feature>
<feature type="chain" id="PRO_5038036537" evidence="2">
    <location>
        <begin position="27"/>
        <end position="224"/>
    </location>
</feature>
<keyword evidence="4" id="KW-1185">Reference proteome</keyword>
<dbReference type="EMBL" id="JADQDP010000001">
    <property type="protein sequence ID" value="MBF9140642.1"/>
    <property type="molecule type" value="Genomic_DNA"/>
</dbReference>
<feature type="signal peptide" evidence="2">
    <location>
        <begin position="1"/>
        <end position="26"/>
    </location>
</feature>
<dbReference type="Pfam" id="PF00300">
    <property type="entry name" value="His_Phos_1"/>
    <property type="match status" value="1"/>
</dbReference>
<dbReference type="InterPro" id="IPR029033">
    <property type="entry name" value="His_PPase_superfam"/>
</dbReference>
<feature type="region of interest" description="Disordered" evidence="1">
    <location>
        <begin position="199"/>
        <end position="224"/>
    </location>
</feature>
<dbReference type="InterPro" id="IPR013078">
    <property type="entry name" value="His_Pase_superF_clade-1"/>
</dbReference>
<dbReference type="Proteomes" id="UP000645610">
    <property type="component" value="Unassembled WGS sequence"/>
</dbReference>
<dbReference type="AlphaFoldDB" id="A0A931BE57"/>
<sequence>MMVRFPFRFFALLAAFAGLATGSAQAQTKTVTKDKAKPVVTTVYIVRHAEKDSTSDAADPTLSALGQARAQALRQTLEKRHPAALFTTDTKRTRATLEPLASALKLEPQVYDARRGRDLADRVLKEYAGKSVVVVGHSNTILSLIDDFGAIPPVEEIGENEYEYLFTVRTAEGMQPIVETRGYGAERKVKTKVKTKTAMVTPASAPAPAPAPTPAPAPAPAPQN</sequence>
<evidence type="ECO:0000256" key="2">
    <source>
        <dbReference type="SAM" id="SignalP"/>
    </source>
</evidence>
<protein>
    <submittedName>
        <fullName evidence="3">Histidine phosphatase family protein</fullName>
    </submittedName>
</protein>
<dbReference type="SMART" id="SM00855">
    <property type="entry name" value="PGAM"/>
    <property type="match status" value="1"/>
</dbReference>
<dbReference type="CDD" id="cd07067">
    <property type="entry name" value="HP_PGM_like"/>
    <property type="match status" value="1"/>
</dbReference>
<name>A0A931BE57_9BACT</name>
<evidence type="ECO:0000313" key="4">
    <source>
        <dbReference type="Proteomes" id="UP000645610"/>
    </source>
</evidence>
<reference evidence="3 4" key="1">
    <citation type="submission" date="2020-11" db="EMBL/GenBank/DDBJ databases">
        <authorList>
            <person name="Kim M.K."/>
        </authorList>
    </citation>
    <scope>NUCLEOTIDE SEQUENCE [LARGE SCALE GENOMIC DNA]</scope>
    <source>
        <strain evidence="3 4">BT439</strain>
    </source>
</reference>
<proteinExistence type="predicted"/>